<gene>
    <name evidence="1" type="ORF">HMPREF9064_1131</name>
</gene>
<sequence>MSYGVKVFGDELRVNDNAVKITGNTMRDIAFSNKKTKALITEKINGASSNYSVVVDGKGLDGLYHYSLVKREIEKPFNYGITKCFTLAPNEYLLSVYSPYSPNSITEPTQEGWSASGTVLSWTRYDDRNDDYVTDSITFYQNENDVVFGETFLNWNPRGGGTKIGFNILRMEDPPATSNYGVNISGKVLTAAPKQLIKLDFDMREDKEMSISGFKLLAFYFPKKSYEGRCIEILNGSIRTRKLTTDEEREGGSDIGVLDKNQSPFLYFAGDADFIGSVLMIQE</sequence>
<proteinExistence type="predicted"/>
<dbReference type="RefSeq" id="WP_006718586.1">
    <property type="nucleotide sequence ID" value="NZ_GL622200.1"/>
</dbReference>
<organism evidence="1 2">
    <name type="scientific">Aggregatibacter segnis ATCC 33393</name>
    <dbReference type="NCBI Taxonomy" id="888057"/>
    <lineage>
        <taxon>Bacteria</taxon>
        <taxon>Pseudomonadati</taxon>
        <taxon>Pseudomonadota</taxon>
        <taxon>Gammaproteobacteria</taxon>
        <taxon>Pasteurellales</taxon>
        <taxon>Pasteurellaceae</taxon>
        <taxon>Aggregatibacter</taxon>
    </lineage>
</organism>
<dbReference type="HOGENOM" id="CLU_982228_0_0_6"/>
<accession>E6KY99</accession>
<dbReference type="Proteomes" id="UP000032871">
    <property type="component" value="Unassembled WGS sequence"/>
</dbReference>
<dbReference type="GeneID" id="60800532"/>
<reference evidence="1 2" key="1">
    <citation type="submission" date="2010-12" db="EMBL/GenBank/DDBJ databases">
        <authorList>
            <person name="Muzny D."/>
            <person name="Qin X."/>
            <person name="Deng J."/>
            <person name="Jiang H."/>
            <person name="Liu Y."/>
            <person name="Qu J."/>
            <person name="Song X.-Z."/>
            <person name="Zhang L."/>
            <person name="Thornton R."/>
            <person name="Coyle M."/>
            <person name="Francisco L."/>
            <person name="Jackson L."/>
            <person name="Javaid M."/>
            <person name="Korchina V."/>
            <person name="Kovar C."/>
            <person name="Mata R."/>
            <person name="Mathew T."/>
            <person name="Ngo R."/>
            <person name="Nguyen L."/>
            <person name="Nguyen N."/>
            <person name="Okwuonu G."/>
            <person name="Ongeri F."/>
            <person name="Pham C."/>
            <person name="Simmons D."/>
            <person name="Wilczek-Boney K."/>
            <person name="Hale W."/>
            <person name="Jakkamsetti A."/>
            <person name="Pham P."/>
            <person name="Ruth R."/>
            <person name="San Lucas F."/>
            <person name="Warren J."/>
            <person name="Zhang J."/>
            <person name="Zhao Z."/>
            <person name="Zhou C."/>
            <person name="Zhu D."/>
            <person name="Lee S."/>
            <person name="Bess C."/>
            <person name="Blankenburg K."/>
            <person name="Forbes L."/>
            <person name="Fu Q."/>
            <person name="Gubbala S."/>
            <person name="Hirani K."/>
            <person name="Jayaseelan J.C."/>
            <person name="Lara F."/>
            <person name="Munidasa M."/>
            <person name="Palculict T."/>
            <person name="Patil S."/>
            <person name="Pu L.-L."/>
            <person name="Saada N."/>
            <person name="Tang L."/>
            <person name="Weissenberger G."/>
            <person name="Zhu Y."/>
            <person name="Hemphill L."/>
            <person name="Shang Y."/>
            <person name="Youmans B."/>
            <person name="Ayvaz T."/>
            <person name="Ross M."/>
            <person name="Santibanez J."/>
            <person name="Aqrawi P."/>
            <person name="Gross S."/>
            <person name="Joshi V."/>
            <person name="Fowler G."/>
            <person name="Nazareth L."/>
            <person name="Reid J."/>
            <person name="Worley K."/>
            <person name="Petrosino J."/>
            <person name="Highlander S."/>
            <person name="Gibbs R."/>
        </authorList>
    </citation>
    <scope>NUCLEOTIDE SEQUENCE [LARGE SCALE GENOMIC DNA]</scope>
    <source>
        <strain evidence="1 2">ATCC 33393</strain>
    </source>
</reference>
<comment type="caution">
    <text evidence="1">The sequence shown here is derived from an EMBL/GenBank/DDBJ whole genome shotgun (WGS) entry which is preliminary data.</text>
</comment>
<evidence type="ECO:0000313" key="2">
    <source>
        <dbReference type="Proteomes" id="UP000032871"/>
    </source>
</evidence>
<evidence type="ECO:0000313" key="1">
    <source>
        <dbReference type="EMBL" id="EFU67453.1"/>
    </source>
</evidence>
<dbReference type="EMBL" id="AEPS01000007">
    <property type="protein sequence ID" value="EFU67453.1"/>
    <property type="molecule type" value="Genomic_DNA"/>
</dbReference>
<protein>
    <submittedName>
        <fullName evidence="1">Uncharacterized protein</fullName>
    </submittedName>
</protein>
<keyword evidence="2" id="KW-1185">Reference proteome</keyword>
<dbReference type="AlphaFoldDB" id="E6KY99"/>
<name>E6KY99_9PAST</name>